<protein>
    <submittedName>
        <fullName evidence="1">Uncharacterized protein</fullName>
    </submittedName>
</protein>
<sequence>MKQIITTLFCFILTSSKLFSQSEISTVDIRNFWNAYNLLETARTKADSVLIFQTEYFNKATQANKKFIKLRKFTAEEVVNVIQRYPLYFSSIKDNSNKIDSQVEEINKYLSKLAEILPGFSPPKICFAFGCLRTGGTVSKNTILVGTEMITADSTSIFDELSPWLKSVVSKTGDITPLIIHEAVHTYQKNKYTKDLPSTIIKEGFAEFVTCNLLMLDNNPVLHSYGNKNECSLWKSFISDFKNGITDYSDWVYGGSTDENRPADLGYYIGLKIIEEYYLNSTDKSEALEYLSDCDNYGLIFKSSKYNGNCK</sequence>
<gene>
    <name evidence="1" type="ORF">EQG68_06645</name>
</gene>
<dbReference type="AlphaFoldDB" id="A0A4Q1KSX9"/>
<dbReference type="InterPro" id="IPR019853">
    <property type="entry name" value="GldB-like"/>
</dbReference>
<evidence type="ECO:0000313" key="1">
    <source>
        <dbReference type="EMBL" id="RXR32499.1"/>
    </source>
</evidence>
<dbReference type="RefSeq" id="WP_129464013.1">
    <property type="nucleotide sequence ID" value="NZ_JACSXZ010000001.1"/>
</dbReference>
<evidence type="ECO:0000313" key="2">
    <source>
        <dbReference type="Proteomes" id="UP000289734"/>
    </source>
</evidence>
<organism evidence="1 2">
    <name type="scientific">Flavobacterium piscinae</name>
    <dbReference type="NCBI Taxonomy" id="2506424"/>
    <lineage>
        <taxon>Bacteria</taxon>
        <taxon>Pseudomonadati</taxon>
        <taxon>Bacteroidota</taxon>
        <taxon>Flavobacteriia</taxon>
        <taxon>Flavobacteriales</taxon>
        <taxon>Flavobacteriaceae</taxon>
        <taxon>Flavobacterium</taxon>
    </lineage>
</organism>
<dbReference type="OrthoDB" id="6402335at2"/>
<comment type="caution">
    <text evidence="1">The sequence shown here is derived from an EMBL/GenBank/DDBJ whole genome shotgun (WGS) entry which is preliminary data.</text>
</comment>
<reference evidence="2" key="1">
    <citation type="submission" date="2019-01" db="EMBL/GenBank/DDBJ databases">
        <title>Cytophagaceae bacterium strain CAR-16.</title>
        <authorList>
            <person name="Chen W.-M."/>
        </authorList>
    </citation>
    <scope>NUCLEOTIDE SEQUENCE [LARGE SCALE GENOMIC DNA]</scope>
    <source>
        <strain evidence="2">ICH-30</strain>
    </source>
</reference>
<name>A0A4Q1KSX9_9FLAO</name>
<dbReference type="Proteomes" id="UP000289734">
    <property type="component" value="Unassembled WGS sequence"/>
</dbReference>
<accession>A0A4Q1KSX9</accession>
<keyword evidence="2" id="KW-1185">Reference proteome</keyword>
<proteinExistence type="predicted"/>
<dbReference type="EMBL" id="SBKQ01000006">
    <property type="protein sequence ID" value="RXR32499.1"/>
    <property type="molecule type" value="Genomic_DNA"/>
</dbReference>
<dbReference type="Pfam" id="PF25594">
    <property type="entry name" value="GldB_lipo"/>
    <property type="match status" value="1"/>
</dbReference>